<sequence>MPDVILATYCYAGERPSVAAIFKSVWMSIDIGSDQFTVYRGANASDVLHQHKVASGQLFTLLPWRVRHVRLPPFEPTCVGVETVERYSVQLSVRHVDYWLALLLAAGLALFVAAEPLSTNVVFHYSSGVAIGMFGAVLVAVFVLSRLLPRRSSALAFLFTGWSLTLYLLQYVLENLRQHLIRYRAYVLGYLAVSGLLSFAICYWYGPVKDRRSQTLIKWFLQLVGLGCVYMSSSMSEASMALVLLLVGWQALPASVGVRMRAALRRRLFRPKPRKLLSEQEYLEQSAVATRQALQELRQYCRSPDCDAWRTVSRLRTPTRFADFVEGASHLSDEEVLEYELEPTTLLPRDDDDGASEDDW</sequence>
<comment type="caution">
    <text evidence="9">The sequence shown here is derived from an EMBL/GenBank/DDBJ whole genome shotgun (WGS) entry which is preliminary data.</text>
</comment>
<comment type="subcellular location">
    <subcellularLocation>
        <location evidence="1">Nucleus inner membrane</location>
        <topology evidence="1">Multi-pass membrane protein</topology>
        <orientation evidence="1">Nucleoplasmic side</orientation>
    </subcellularLocation>
</comment>
<keyword evidence="3 8" id="KW-0812">Transmembrane</keyword>
<evidence type="ECO:0000256" key="7">
    <source>
        <dbReference type="ARBA" id="ARBA00023242"/>
    </source>
</evidence>
<protein>
    <submittedName>
        <fullName evidence="9">Nuclear envelope integral membrane protein 1</fullName>
    </submittedName>
</protein>
<evidence type="ECO:0000256" key="5">
    <source>
        <dbReference type="ARBA" id="ARBA00022989"/>
    </source>
</evidence>
<organism evidence="9 10">
    <name type="scientific">Amphibalanus amphitrite</name>
    <name type="common">Striped barnacle</name>
    <name type="synonym">Balanus amphitrite</name>
    <dbReference type="NCBI Taxonomy" id="1232801"/>
    <lineage>
        <taxon>Eukaryota</taxon>
        <taxon>Metazoa</taxon>
        <taxon>Ecdysozoa</taxon>
        <taxon>Arthropoda</taxon>
        <taxon>Crustacea</taxon>
        <taxon>Multicrustacea</taxon>
        <taxon>Cirripedia</taxon>
        <taxon>Thoracica</taxon>
        <taxon>Thoracicalcarea</taxon>
        <taxon>Balanomorpha</taxon>
        <taxon>Balanoidea</taxon>
        <taxon>Balanidae</taxon>
        <taxon>Amphibalaninae</taxon>
        <taxon>Amphibalanus</taxon>
    </lineage>
</organism>
<keyword evidence="5 8" id="KW-1133">Transmembrane helix</keyword>
<evidence type="ECO:0000256" key="2">
    <source>
        <dbReference type="ARBA" id="ARBA00005748"/>
    </source>
</evidence>
<feature type="transmembrane region" description="Helical" evidence="8">
    <location>
        <begin position="96"/>
        <end position="114"/>
    </location>
</feature>
<evidence type="ECO:0000256" key="1">
    <source>
        <dbReference type="ARBA" id="ARBA00004575"/>
    </source>
</evidence>
<evidence type="ECO:0000256" key="8">
    <source>
        <dbReference type="SAM" id="Phobius"/>
    </source>
</evidence>
<keyword evidence="6 8" id="KW-0472">Membrane</keyword>
<dbReference type="PANTHER" id="PTHR13598">
    <property type="entry name" value="AT07567P-RELATED"/>
    <property type="match status" value="1"/>
</dbReference>
<feature type="transmembrane region" description="Helical" evidence="8">
    <location>
        <begin position="126"/>
        <end position="148"/>
    </location>
</feature>
<keyword evidence="7" id="KW-0539">Nucleus</keyword>
<reference evidence="9 10" key="1">
    <citation type="submission" date="2019-07" db="EMBL/GenBank/DDBJ databases">
        <title>Draft genome assembly of a fouling barnacle, Amphibalanus amphitrite (Darwin, 1854): The first reference genome for Thecostraca.</title>
        <authorList>
            <person name="Kim W."/>
        </authorList>
    </citation>
    <scope>NUCLEOTIDE SEQUENCE [LARGE SCALE GENOMIC DNA]</scope>
    <source>
        <strain evidence="9">SNU_AA5</strain>
        <tissue evidence="9">Soma without cirri and trophi</tissue>
    </source>
</reference>
<dbReference type="GO" id="GO:0005637">
    <property type="term" value="C:nuclear inner membrane"/>
    <property type="evidence" value="ECO:0007669"/>
    <property type="project" value="UniProtKB-SubCell"/>
</dbReference>
<evidence type="ECO:0000313" key="10">
    <source>
        <dbReference type="Proteomes" id="UP000440578"/>
    </source>
</evidence>
<dbReference type="InterPro" id="IPR019358">
    <property type="entry name" value="NEMP_fam"/>
</dbReference>
<comment type="similarity">
    <text evidence="2">Belongs to the NEMP family.</text>
</comment>
<dbReference type="AlphaFoldDB" id="A0A6A4WKV9"/>
<feature type="transmembrane region" description="Helical" evidence="8">
    <location>
        <begin position="239"/>
        <end position="258"/>
    </location>
</feature>
<keyword evidence="10" id="KW-1185">Reference proteome</keyword>
<evidence type="ECO:0000313" key="9">
    <source>
        <dbReference type="EMBL" id="KAF0307505.1"/>
    </source>
</evidence>
<evidence type="ECO:0000256" key="3">
    <source>
        <dbReference type="ARBA" id="ARBA00022692"/>
    </source>
</evidence>
<name>A0A6A4WKV9_AMPAM</name>
<proteinExistence type="inferred from homology"/>
<gene>
    <name evidence="9" type="primary">nemp1_0</name>
    <name evidence="9" type="ORF">FJT64_021200</name>
</gene>
<dbReference type="OrthoDB" id="509138at2759"/>
<evidence type="ECO:0000256" key="4">
    <source>
        <dbReference type="ARBA" id="ARBA00022729"/>
    </source>
</evidence>
<feature type="transmembrane region" description="Helical" evidence="8">
    <location>
        <begin position="185"/>
        <end position="204"/>
    </location>
</feature>
<feature type="transmembrane region" description="Helical" evidence="8">
    <location>
        <begin position="155"/>
        <end position="173"/>
    </location>
</feature>
<keyword evidence="4" id="KW-0732">Signal</keyword>
<accession>A0A6A4WKV9</accession>
<dbReference type="Pfam" id="PF10225">
    <property type="entry name" value="NEMP"/>
    <property type="match status" value="1"/>
</dbReference>
<dbReference type="PANTHER" id="PTHR13598:SF1">
    <property type="entry name" value="AT07567P-RELATED"/>
    <property type="match status" value="1"/>
</dbReference>
<dbReference type="Proteomes" id="UP000440578">
    <property type="component" value="Unassembled WGS sequence"/>
</dbReference>
<evidence type="ECO:0000256" key="6">
    <source>
        <dbReference type="ARBA" id="ARBA00023136"/>
    </source>
</evidence>
<dbReference type="EMBL" id="VIIS01000566">
    <property type="protein sequence ID" value="KAF0307505.1"/>
    <property type="molecule type" value="Genomic_DNA"/>
</dbReference>